<comment type="caution">
    <text evidence="9">The sequence shown here is derived from an EMBL/GenBank/DDBJ whole genome shotgun (WGS) entry which is preliminary data.</text>
</comment>
<evidence type="ECO:0000256" key="4">
    <source>
        <dbReference type="ARBA" id="ARBA00022833"/>
    </source>
</evidence>
<comment type="cofactor">
    <cofactor evidence="6">
        <name>Zn(2+)</name>
        <dbReference type="ChEBI" id="CHEBI:29105"/>
    </cofactor>
    <text evidence="6">Binds 1 zinc ion per subunit.</text>
</comment>
<evidence type="ECO:0000256" key="6">
    <source>
        <dbReference type="RuleBase" id="RU003983"/>
    </source>
</evidence>
<evidence type="ECO:0000256" key="1">
    <source>
        <dbReference type="ARBA" id="ARBA00022670"/>
    </source>
</evidence>
<dbReference type="AlphaFoldDB" id="A0A9R1UU70"/>
<dbReference type="InterPro" id="IPR001915">
    <property type="entry name" value="Peptidase_M48"/>
</dbReference>
<accession>A0A9R1UU70</accession>
<evidence type="ECO:0000259" key="8">
    <source>
        <dbReference type="Pfam" id="PF01435"/>
    </source>
</evidence>
<evidence type="ECO:0000256" key="7">
    <source>
        <dbReference type="SAM" id="MobiDB-lite"/>
    </source>
</evidence>
<gene>
    <name evidence="9" type="ORF">LSAT_V11C800412600</name>
</gene>
<keyword evidence="10" id="KW-1185">Reference proteome</keyword>
<dbReference type="GO" id="GO:0006508">
    <property type="term" value="P:proteolysis"/>
    <property type="evidence" value="ECO:0007669"/>
    <property type="project" value="UniProtKB-KW"/>
</dbReference>
<comment type="similarity">
    <text evidence="6">Belongs to the peptidase M48 family.</text>
</comment>
<feature type="compositionally biased region" description="Low complexity" evidence="7">
    <location>
        <begin position="1"/>
        <end position="18"/>
    </location>
</feature>
<organism evidence="9 10">
    <name type="scientific">Lactuca sativa</name>
    <name type="common">Garden lettuce</name>
    <dbReference type="NCBI Taxonomy" id="4236"/>
    <lineage>
        <taxon>Eukaryota</taxon>
        <taxon>Viridiplantae</taxon>
        <taxon>Streptophyta</taxon>
        <taxon>Embryophyta</taxon>
        <taxon>Tracheophyta</taxon>
        <taxon>Spermatophyta</taxon>
        <taxon>Magnoliopsida</taxon>
        <taxon>eudicotyledons</taxon>
        <taxon>Gunneridae</taxon>
        <taxon>Pentapetalae</taxon>
        <taxon>asterids</taxon>
        <taxon>campanulids</taxon>
        <taxon>Asterales</taxon>
        <taxon>Asteraceae</taxon>
        <taxon>Cichorioideae</taxon>
        <taxon>Cichorieae</taxon>
        <taxon>Lactucinae</taxon>
        <taxon>Lactuca</taxon>
    </lineage>
</organism>
<keyword evidence="5 6" id="KW-0482">Metalloprotease</keyword>
<proteinExistence type="inferred from homology"/>
<keyword evidence="4 6" id="KW-0862">Zinc</keyword>
<dbReference type="Proteomes" id="UP000235145">
    <property type="component" value="Unassembled WGS sequence"/>
</dbReference>
<evidence type="ECO:0000313" key="10">
    <source>
        <dbReference type="Proteomes" id="UP000235145"/>
    </source>
</evidence>
<reference evidence="9 10" key="1">
    <citation type="journal article" date="2017" name="Nat. Commun.">
        <title>Genome assembly with in vitro proximity ligation data and whole-genome triplication in lettuce.</title>
        <authorList>
            <person name="Reyes-Chin-Wo S."/>
            <person name="Wang Z."/>
            <person name="Yang X."/>
            <person name="Kozik A."/>
            <person name="Arikit S."/>
            <person name="Song C."/>
            <person name="Xia L."/>
            <person name="Froenicke L."/>
            <person name="Lavelle D.O."/>
            <person name="Truco M.J."/>
            <person name="Xia R."/>
            <person name="Zhu S."/>
            <person name="Xu C."/>
            <person name="Xu H."/>
            <person name="Xu X."/>
            <person name="Cox K."/>
            <person name="Korf I."/>
            <person name="Meyers B.C."/>
            <person name="Michelmore R.W."/>
        </authorList>
    </citation>
    <scope>NUCLEOTIDE SEQUENCE [LARGE SCALE GENOMIC DNA]</scope>
    <source>
        <strain evidence="10">cv. Salinas</strain>
        <tissue evidence="9">Seedlings</tissue>
    </source>
</reference>
<keyword evidence="1 6" id="KW-0645">Protease</keyword>
<protein>
    <recommendedName>
        <fullName evidence="8">Peptidase M48 domain-containing protein</fullName>
    </recommendedName>
</protein>
<evidence type="ECO:0000313" key="9">
    <source>
        <dbReference type="EMBL" id="KAJ0192896.1"/>
    </source>
</evidence>
<feature type="domain" description="Peptidase M48" evidence="8">
    <location>
        <begin position="46"/>
        <end position="79"/>
    </location>
</feature>
<keyword evidence="3 6" id="KW-0378">Hydrolase</keyword>
<dbReference type="Gene3D" id="3.30.2010.10">
    <property type="entry name" value="Metalloproteases ('zincins'), catalytic domain"/>
    <property type="match status" value="1"/>
</dbReference>
<sequence length="81" mass="9058">MFTDSQGSSLDTSSTSLTRRVPPGMNRGATMTQLAESQEQLGELQLDSCKNEEEVVVVIAHELGHWKLNHTMYFFIVVQVC</sequence>
<keyword evidence="2" id="KW-0479">Metal-binding</keyword>
<evidence type="ECO:0000256" key="2">
    <source>
        <dbReference type="ARBA" id="ARBA00022723"/>
    </source>
</evidence>
<dbReference type="Pfam" id="PF01435">
    <property type="entry name" value="Peptidase_M48"/>
    <property type="match status" value="1"/>
</dbReference>
<evidence type="ECO:0000256" key="3">
    <source>
        <dbReference type="ARBA" id="ARBA00022801"/>
    </source>
</evidence>
<name>A0A9R1UU70_LACSA</name>
<dbReference type="EMBL" id="NBSK02000008">
    <property type="protein sequence ID" value="KAJ0192896.1"/>
    <property type="molecule type" value="Genomic_DNA"/>
</dbReference>
<dbReference type="GO" id="GO:0046872">
    <property type="term" value="F:metal ion binding"/>
    <property type="evidence" value="ECO:0007669"/>
    <property type="project" value="UniProtKB-KW"/>
</dbReference>
<dbReference type="GO" id="GO:0004222">
    <property type="term" value="F:metalloendopeptidase activity"/>
    <property type="evidence" value="ECO:0007669"/>
    <property type="project" value="InterPro"/>
</dbReference>
<evidence type="ECO:0000256" key="5">
    <source>
        <dbReference type="ARBA" id="ARBA00023049"/>
    </source>
</evidence>
<feature type="region of interest" description="Disordered" evidence="7">
    <location>
        <begin position="1"/>
        <end position="34"/>
    </location>
</feature>